<feature type="region of interest" description="Disordered" evidence="1">
    <location>
        <begin position="2779"/>
        <end position="2829"/>
    </location>
</feature>
<organism evidence="3 4">
    <name type="scientific">Cryptosporidium xiaoi</name>
    <dbReference type="NCBI Taxonomy" id="659607"/>
    <lineage>
        <taxon>Eukaryota</taxon>
        <taxon>Sar</taxon>
        <taxon>Alveolata</taxon>
        <taxon>Apicomplexa</taxon>
        <taxon>Conoidasida</taxon>
        <taxon>Coccidia</taxon>
        <taxon>Eucoccidiorida</taxon>
        <taxon>Eimeriorina</taxon>
        <taxon>Cryptosporidiidae</taxon>
        <taxon>Cryptosporidium</taxon>
    </lineage>
</organism>
<evidence type="ECO:0000259" key="2">
    <source>
        <dbReference type="PROSITE" id="PS50144"/>
    </source>
</evidence>
<feature type="compositionally biased region" description="Acidic residues" evidence="1">
    <location>
        <begin position="372"/>
        <end position="390"/>
    </location>
</feature>
<dbReference type="Proteomes" id="UP001311799">
    <property type="component" value="Unassembled WGS sequence"/>
</dbReference>
<feature type="compositionally biased region" description="Basic and acidic residues" evidence="1">
    <location>
        <begin position="566"/>
        <end position="575"/>
    </location>
</feature>
<feature type="region of interest" description="Disordered" evidence="1">
    <location>
        <begin position="550"/>
        <end position="582"/>
    </location>
</feature>
<dbReference type="SUPFAM" id="SSF55120">
    <property type="entry name" value="Pseudouridine synthase"/>
    <property type="match status" value="1"/>
</dbReference>
<dbReference type="InterPro" id="IPR002083">
    <property type="entry name" value="MATH/TRAF_dom"/>
</dbReference>
<feature type="region of interest" description="Disordered" evidence="1">
    <location>
        <begin position="3557"/>
        <end position="3580"/>
    </location>
</feature>
<feature type="region of interest" description="Disordered" evidence="1">
    <location>
        <begin position="2622"/>
        <end position="2663"/>
    </location>
</feature>
<evidence type="ECO:0000313" key="4">
    <source>
        <dbReference type="Proteomes" id="UP001311799"/>
    </source>
</evidence>
<feature type="region of interest" description="Disordered" evidence="1">
    <location>
        <begin position="1779"/>
        <end position="1820"/>
    </location>
</feature>
<dbReference type="GO" id="GO:0016787">
    <property type="term" value="F:hydrolase activity"/>
    <property type="evidence" value="ECO:0007669"/>
    <property type="project" value="UniProtKB-KW"/>
</dbReference>
<feature type="region of interest" description="Disordered" evidence="1">
    <location>
        <begin position="1062"/>
        <end position="1083"/>
    </location>
</feature>
<dbReference type="GO" id="GO:0001522">
    <property type="term" value="P:pseudouridine synthesis"/>
    <property type="evidence" value="ECO:0007669"/>
    <property type="project" value="InterPro"/>
</dbReference>
<dbReference type="CDD" id="cd00121">
    <property type="entry name" value="MATH"/>
    <property type="match status" value="1"/>
</dbReference>
<feature type="compositionally biased region" description="Low complexity" evidence="1">
    <location>
        <begin position="397"/>
        <end position="408"/>
    </location>
</feature>
<dbReference type="EMBL" id="JAWDEY010000015">
    <property type="protein sequence ID" value="KAK6589092.1"/>
    <property type="molecule type" value="Genomic_DNA"/>
</dbReference>
<proteinExistence type="predicted"/>
<dbReference type="InterPro" id="IPR008974">
    <property type="entry name" value="TRAF-like"/>
</dbReference>
<dbReference type="Gene3D" id="2.60.210.10">
    <property type="entry name" value="Apoptosis, Tumor Necrosis Factor Receptor Associated Protein 2, Chain A"/>
    <property type="match status" value="1"/>
</dbReference>
<keyword evidence="4" id="KW-1185">Reference proteome</keyword>
<protein>
    <submittedName>
        <fullName evidence="3">Large having a MATH plus possible UBC hydrolase plus type I pseurousyn plus hexapeptide</fullName>
    </submittedName>
</protein>
<gene>
    <name evidence="3" type="ORF">RS030_233549</name>
</gene>
<feature type="compositionally biased region" description="Acidic residues" evidence="1">
    <location>
        <begin position="986"/>
        <end position="997"/>
    </location>
</feature>
<sequence length="4251" mass="464920">MGCKDDPEDLQDVLYDKSLLRDLRPTEVEIQPHSALEESSLDYYDKVSRSSCHFGKVYSGLYPVGPRLPNFSTNTRRSRYSSSYNEDEYSSSSAASNLVSNSDMIGSGNMLESSGNTGSSNNGVSSTSSGQNSCTGIGVGINGNASSFGNNKGSINGGVTGNGNTCCSGNVGASDDKMYIDFPIRNFWKIAKTPIDMESPQIGYCRGFYYRLLVHPRGGSCNDSENSYLSVFLEALYHESYPDDWVFPNVRFQLSVVNFLDPKANITSWAHWTFSHDAMSRGWHKMVSHARLTKSAGFVDEEGTVLIRGRAEPPFPRIWSRSPKCRPWNIWGTLPYRNASTMTTVSQFKHCIEGNMSKNGCKNYKDREYDVGDEDDVIDEYDNNEYDEDGEYRNDSSESPFSPSCSSGSLGSMNTNLCPFHEMAEKNNRGLTKYPIHSSDSTGMSISEVYGVPPPIPTILPNNQYNNNSSLVFNGSSLPMGNGIANVMGSPGPLSIMDRLLWSSSNLFVPTVKSHLNVDFVPAFVHLLYHIKEFRRAVFTWNSNKIINRSNNSSGKNHSSCQSQEKNSDRLKRSDTTNSDSSQTSIIEALQKTFAYMTLWPIAYSVKRSIRHNWQERIATDPTIIDGWCNSSRCCKCGGENFFKDRSVISHSSSQKQNNSYADTGNVSSEEYGELECSRCKLPPPPNCSKVMKALYMNDLQRIDVSDPLMRFHCFVFGAIYLESAHTILQIAAHHRKSLPGGGSGNNNNSSNSSRDNQNSPMGPNGKAVYLDNNTNQFVEAPEKKTNENDNNSGFSISSIFELEEDLRVPTEFDNTCRVLFSSVAEDGGDCFSDYSTCCLRAKHVHSIPKAIEQYAGRFKRFPETLFIYFTPPKNAKKGELFDVPFRLEASFLLEGSTPLTASCNGGVGQTDGSNFNQVGFDGNVNQKNVGTGGVSGTMMNQKTNKNDNGSAVNVGPEKTNLSNNKRTNFLLSVFNKKTELEGTGLEEYENNCNDEDSLSKNNLDKTSESSVVETKALGGVNNDGCSDSEGVVYESNGDKSDSNINVLSQDGKLNVKIKNEYSDENNGENSNDDECSLDYGSEEGEVEGFDNRDVSIQLDSLLDDASGRKYNGKSPNSDSNFFGTSSQYLEKWYSLYGVIIREGDGSGGTGGGIGGAPGRSLHQLLIRPEEDGPWFRVCDGLIERLIPKIEFTEWKCHGGFFCAAAVYVAEDYIDSIAAGDVLADCDLKSINPELYQDTLDILEVTEEELQYIPSWVSTQATSNSPGNTVSSITSNITGGHGNNVDGSNHTEGGCNHFDVPTSELDQISMCVDIANVTVCDSTTCVFGHPLMDSGLSIDPNALWTLVDFRWGWPQVNNHFQLQEPLIQAFSVDPCMIISGKTVFTQSAQAFFDSLMSGRPLKHSVAKFWGLILETMFGPDLDPKDLLSVLNVVPHLRVLTNSVFSDIKRLLNEFDIPEEEEDYILSESELFLLLTEPGSSGAANKIQTCQGQVVDAIDGNNAENKDSVDGVSALDVLSATQAGQDEKSNKKCQLTLQTQFNNPVPNTVLTGCVTSLPSSIYENSLLLVNRLHSILWPYLLQFAYDLLPVTITMRLKRLLFKNSDDLLFDPRLTPEDLCARFLTESKFLLESSCCPLNLIRFCDNKQLFSAAINQVLAALESANLGCVPGPGGAGGTGSSSCSITCPTNRMIDRFTSEVGSSHFVIPIVVYIMQVALTSFTYRASLKLEQHHYMEQIKIQNTISNGNGQVLPVENNFNLSKRLILPFSLTHLGNANGQCAKTQSGVTSGTRDHTPSKQSNKKKSSSSSKSSSGLGGSGGNGNSGSVYVNPLSEAIQHLQVNQVAFSYVDPYVFIPLHSFHVVSSPLLVGIIFEHDLIGRDSFASESNLCASRVLYVNRLATVRHLYNAIRKILYLQFLDTKIGGSLNESALDHSQIDTPQSRNSIFGVASTTSVDGVACYNNYPGQNFIGGATQQCLIQGLQQTNSSSGKHSKSKNSMNFSSIQDIDNNPDSSWVPSNPLDVFCLYSLRPDTDPTRRGRLVYTYMHPNDFLEHHYYCPLKSNYITFCDVAVLLCVPPELKLQPPPQSTSNQVNSVIASSVSPGAAASILVPGGGGNVSNFINGASQPLSSQITGESNELYLPHLYSCPSRIAHSTTCNSSRAINQTVPRLFSNMFRAKLIDPLWSNTKFPMNDDSIAPLLIFKWFDPNTLNITLLSASICEARKSLRDCIATWVFPRARKMGLISKSASKETPSAEDYMVMEECHVRVCQNVRRWTSSIKKINRTTGDVFIIQKRGTNGQNSQPSITECPFISPFISAALSTNSYSTIFEDLPSTLTRDELLAIISSMNSKRLSNFGIFNATPPIIKGFCGPDSPISGGIGVSGMGGFGHLGAIGSLAGFSPDPNGIAGIVASSGKGANLGGGSGKNGGITANVVASGVGNNALNGGMGFGIGTGGVFDIKKGHPAFEKILQNPSSVAAMAAASTLCGSDDPSKISVSSLITENSERGGLSGAKSNLEDVDGMFVAPIDYLDINSKHNLASYKVSPDDLPRTLKSTAAGYIGGNLLGKSFYSSAAPVNSSSIHRKNGAVGIGIGSAGIGIGSIGGVKGSGGVTATSAVGGSLGLADDGKKNPQNSSPSQNVDITSSVSSVSKKKKKSSKKLPGIPSLQKSSIVKALNAQRRLESQSIKSSEQEATITNLNEDSIVKDEERFKTESSSLALKESEINVSVSIKQKTDKELDVGDSVNIKSSQMVCTNNEGVEVTSDAAITFNINTNTTSTSVNINQENNSETGKKTSDSLSLNTENRKEQEQEQEQEQVDSSVDRKTMDSRKERFLSVPDELYNITVNSVSNDSFSVSNLISQILELTIQKYAEYYVSSLFGKFDAEKKSLSERNYEDSYLAFSNWMRGFGDLLNNMTLIGNNKKVDIQTLQREVIQYIKRYLSNETNLHYLTGIENQIKSELTKAMRSNELNEHENKGDKEIRMYKIVLPLQIRIVISFTKYLISKIGFLPSSIIELYLGLLPKTDYVKANSLIKSTGYKSVKSIIILCYFFYIFDIKDAMNTISTMQGVKGVENLLIRITSFCIGLKQYTTKNFVDDNISMFEYQCPDWISSLRITDKLSIYEEIIKLTIVNSCEYFSSKSNSIVSQSKKTLDLIQYIESIILFNDIDDFTYEKSQLDEMRKVGKEVPEILLNERNWCVIFKPPFWYCSYSCDNKGISFEDALNSGRMESIYHYLREKCLLLNDSNSIYNNENSGIIDGNSYSELFGVKFGVDIGAPVLFFKNRNLMDVYIKNVENLSKMQFQFTFLCHGQMQNTSDTNISLSNIVCNSANRIFSKCLSSDGTESIAKYSVCQHLKFKNYKGGSPSAFSLCTCTTKLGNVNKIRTYMHQIGHTIVGDTKYLGQKQLNLDRKYFPNMFFYCTHFEFPNPDLEIQNELLDNDEMIQVFSPVPREVMELLENDFESTERFRDMHSCSFYRNFIDSSEILNTTSDNIGVVKQDERQDAADDDETKDEDFEDRGTPPIDAPENLLKTVSDGVEDCERGALKGNISCENNDHKVRRDERKEGEKRGREKRDDKRISDEKRSGISYLFGNSNSDFTSSQSIVSQTNTIIEVDRNDSQNVDNGFDLNEVNYDRKNIPVSGSSKNNIKSCKDINRKKDGASLPLDLLNLQSSFSFSIPSSFCENGDELDRDTSNISNTLISSLPGLGFGLTPFLGMPNSQYAVTGNNTCSVQNTAGVGNGTGNAIGGGLNINNSIIDSFNGINCCSSVNSGMSSSNVNVNSFYCSSPYILTAPTTSDNNNIGNSASGIVNLPDQFSGSTFDSSMTASTNNTNIAIKNVFGSNSGGGESIGTNNIGFTGTVGGVLGVGGVQQQQLMQHQSVSQYPQHVNMLQNNSNVRSMMSQQHVNNTSSNGGNHLLAVNTHPSLVSCLSEVNNVGSFGKNPFGHIQQGMMHNNNVNTGVNDDLMLMGSEGVKVNASVSSTNTNSGGSAPSVLNANSVPFRIGLQGQRQIQQPSHHLMGISNYLSDGVNSATHSNNNTSGSNSTGSILNSLASQSINSEIASGGNSGVIGSMHNNLSPGTKQIWNQQGPQIQNNDAISGRWGCVDNFWNSLGAGNEVNGHIINNWVGGMQGQLQGQMHSQQHQPSIFTTMPSEKQHSATPMSSLPSTVTMLGGDFNKVNMQQKHNLITQGILTNTSSGVVPPAIHHDFTNNHTSLNSFHQGFDYYQQSRKNSEGNSESINTRKPTFNSFI</sequence>
<feature type="region of interest" description="Disordered" evidence="1">
    <location>
        <begin position="4229"/>
        <end position="4251"/>
    </location>
</feature>
<evidence type="ECO:0000313" key="3">
    <source>
        <dbReference type="EMBL" id="KAK6589092.1"/>
    </source>
</evidence>
<reference evidence="3 4" key="1">
    <citation type="submission" date="2023-10" db="EMBL/GenBank/DDBJ databases">
        <title>Comparative genomics analysis reveals potential genetic determinants of host preference in Cryptosporidium xiaoi.</title>
        <authorList>
            <person name="Xiao L."/>
            <person name="Li J."/>
        </authorList>
    </citation>
    <scope>NUCLEOTIDE SEQUENCE [LARGE SCALE GENOMIC DNA]</scope>
    <source>
        <strain evidence="3 4">52996</strain>
    </source>
</reference>
<feature type="compositionally biased region" description="Low complexity" evidence="1">
    <location>
        <begin position="113"/>
        <end position="129"/>
    </location>
</feature>
<feature type="region of interest" description="Disordered" evidence="1">
    <location>
        <begin position="986"/>
        <end position="1008"/>
    </location>
</feature>
<dbReference type="PROSITE" id="PS50144">
    <property type="entry name" value="MATH"/>
    <property type="match status" value="1"/>
</dbReference>
<dbReference type="InterPro" id="IPR020103">
    <property type="entry name" value="PsdUridine_synth_cat_dom_sf"/>
</dbReference>
<dbReference type="Gene3D" id="3.30.2350.10">
    <property type="entry name" value="Pseudouridine synthase"/>
    <property type="match status" value="1"/>
</dbReference>
<feature type="compositionally biased region" description="Acidic residues" evidence="1">
    <location>
        <begin position="3505"/>
        <end position="3516"/>
    </location>
</feature>
<keyword evidence="3" id="KW-0378">Hydrolase</keyword>
<feature type="compositionally biased region" description="Low complexity" evidence="1">
    <location>
        <begin position="72"/>
        <end position="103"/>
    </location>
</feature>
<feature type="domain" description="MATH" evidence="2">
    <location>
        <begin position="177"/>
        <end position="310"/>
    </location>
</feature>
<accession>A0AAV9XYW3</accession>
<dbReference type="GO" id="GO:0003723">
    <property type="term" value="F:RNA binding"/>
    <property type="evidence" value="ECO:0007669"/>
    <property type="project" value="InterPro"/>
</dbReference>
<feature type="region of interest" description="Disordered" evidence="1">
    <location>
        <begin position="68"/>
        <end position="129"/>
    </location>
</feature>
<feature type="region of interest" description="Disordered" evidence="1">
    <location>
        <begin position="1022"/>
        <end position="1046"/>
    </location>
</feature>
<name>A0AAV9XYW3_9CRYT</name>
<feature type="compositionally biased region" description="Basic and acidic residues" evidence="1">
    <location>
        <begin position="2820"/>
        <end position="2829"/>
    </location>
</feature>
<feature type="region of interest" description="Disordered" evidence="1">
    <location>
        <begin position="3491"/>
        <end position="3529"/>
    </location>
</feature>
<feature type="compositionally biased region" description="Polar residues" evidence="1">
    <location>
        <begin position="2630"/>
        <end position="2643"/>
    </location>
</feature>
<feature type="region of interest" description="Disordered" evidence="1">
    <location>
        <begin position="372"/>
        <end position="408"/>
    </location>
</feature>
<feature type="compositionally biased region" description="Acidic residues" evidence="1">
    <location>
        <begin position="1063"/>
        <end position="1083"/>
    </location>
</feature>
<feature type="region of interest" description="Disordered" evidence="1">
    <location>
        <begin position="739"/>
        <end position="769"/>
    </location>
</feature>
<dbReference type="SUPFAM" id="SSF49599">
    <property type="entry name" value="TRAF domain-like"/>
    <property type="match status" value="1"/>
</dbReference>
<dbReference type="GO" id="GO:0009982">
    <property type="term" value="F:pseudouridine synthase activity"/>
    <property type="evidence" value="ECO:0007669"/>
    <property type="project" value="InterPro"/>
</dbReference>
<evidence type="ECO:0000256" key="1">
    <source>
        <dbReference type="SAM" id="MobiDB-lite"/>
    </source>
</evidence>
<comment type="caution">
    <text evidence="3">The sequence shown here is derived from an EMBL/GenBank/DDBJ whole genome shotgun (WGS) entry which is preliminary data.</text>
</comment>
<feature type="compositionally biased region" description="Polar residues" evidence="1">
    <location>
        <begin position="1779"/>
        <end position="1788"/>
    </location>
</feature>